<keyword evidence="5 8" id="KW-0663">Pyridoxal phosphate</keyword>
<dbReference type="GO" id="GO:0004123">
    <property type="term" value="F:cystathionine gamma-lyase activity"/>
    <property type="evidence" value="ECO:0007669"/>
    <property type="project" value="TreeGrafter"/>
</dbReference>
<dbReference type="Gene3D" id="3.40.640.10">
    <property type="entry name" value="Type I PLP-dependent aspartate aminotransferase-like (Major domain)"/>
    <property type="match status" value="1"/>
</dbReference>
<evidence type="ECO:0000313" key="13">
    <source>
        <dbReference type="RefSeq" id="XP_025412530.1"/>
    </source>
</evidence>
<reference evidence="12 13" key="2">
    <citation type="submission" date="2025-04" db="UniProtKB">
        <authorList>
            <consortium name="RefSeq"/>
        </authorList>
    </citation>
    <scope>IDENTIFICATION</scope>
    <source>
        <tissue evidence="12 13">Whole body</tissue>
    </source>
</reference>
<dbReference type="AlphaFoldDB" id="A0A2S2QM94"/>
<dbReference type="GO" id="GO:0030170">
    <property type="term" value="F:pyridoxal phosphate binding"/>
    <property type="evidence" value="ECO:0007669"/>
    <property type="project" value="InterPro"/>
</dbReference>
<evidence type="ECO:0000256" key="7">
    <source>
        <dbReference type="ARBA" id="ARBA00029853"/>
    </source>
</evidence>
<dbReference type="SUPFAM" id="SSF53383">
    <property type="entry name" value="PLP-dependent transferases"/>
    <property type="match status" value="1"/>
</dbReference>
<dbReference type="GO" id="GO:0005737">
    <property type="term" value="C:cytoplasm"/>
    <property type="evidence" value="ECO:0007669"/>
    <property type="project" value="TreeGrafter"/>
</dbReference>
<dbReference type="Proteomes" id="UP000694846">
    <property type="component" value="Unplaced"/>
</dbReference>
<dbReference type="FunFam" id="3.90.1150.10:FF:000008">
    <property type="entry name" value="Cystathionine gamma-synthase"/>
    <property type="match status" value="1"/>
</dbReference>
<evidence type="ECO:0000256" key="1">
    <source>
        <dbReference type="ARBA" id="ARBA00001933"/>
    </source>
</evidence>
<evidence type="ECO:0000313" key="12">
    <source>
        <dbReference type="RefSeq" id="XP_025412529.1"/>
    </source>
</evidence>
<dbReference type="RefSeq" id="XP_025412530.1">
    <property type="nucleotide sequence ID" value="XM_025556745.1"/>
</dbReference>
<name>A0A2S2QM94_9HEMI</name>
<evidence type="ECO:0000313" key="11">
    <source>
        <dbReference type="Proteomes" id="UP000694846"/>
    </source>
</evidence>
<dbReference type="Gene3D" id="3.90.1150.10">
    <property type="entry name" value="Aspartate Aminotransferase, domain 1"/>
    <property type="match status" value="1"/>
</dbReference>
<keyword evidence="10" id="KW-0456">Lyase</keyword>
<keyword evidence="6" id="KW-0198">Cysteine biosynthesis</keyword>
<keyword evidence="11" id="KW-1185">Reference proteome</keyword>
<evidence type="ECO:0000256" key="6">
    <source>
        <dbReference type="ARBA" id="ARBA00023192"/>
    </source>
</evidence>
<dbReference type="EMBL" id="GGMS01009608">
    <property type="protein sequence ID" value="MBY78811.1"/>
    <property type="molecule type" value="Transcribed_RNA"/>
</dbReference>
<dbReference type="PIRSF" id="PIRSF001434">
    <property type="entry name" value="CGS"/>
    <property type="match status" value="1"/>
</dbReference>
<dbReference type="CDD" id="cd00614">
    <property type="entry name" value="CGS_like"/>
    <property type="match status" value="1"/>
</dbReference>
<dbReference type="InterPro" id="IPR000277">
    <property type="entry name" value="Cys/Met-Metab_PyrdxlP-dep_enz"/>
</dbReference>
<dbReference type="InterPro" id="IPR015422">
    <property type="entry name" value="PyrdxlP-dep_Trfase_small"/>
</dbReference>
<evidence type="ECO:0000256" key="9">
    <source>
        <dbReference type="RuleBase" id="RU362118"/>
    </source>
</evidence>
<organism evidence="10">
    <name type="scientific">Sipha flava</name>
    <name type="common">yellow sugarcane aphid</name>
    <dbReference type="NCBI Taxonomy" id="143950"/>
    <lineage>
        <taxon>Eukaryota</taxon>
        <taxon>Metazoa</taxon>
        <taxon>Ecdysozoa</taxon>
        <taxon>Arthropoda</taxon>
        <taxon>Hexapoda</taxon>
        <taxon>Insecta</taxon>
        <taxon>Pterygota</taxon>
        <taxon>Neoptera</taxon>
        <taxon>Paraneoptera</taxon>
        <taxon>Hemiptera</taxon>
        <taxon>Sternorrhyncha</taxon>
        <taxon>Aphidomorpha</taxon>
        <taxon>Aphidoidea</taxon>
        <taxon>Aphididae</taxon>
        <taxon>Sipha</taxon>
    </lineage>
</organism>
<gene>
    <name evidence="10" type="primary">CTH_1</name>
    <name evidence="12 13" type="synonym">LOC112684998</name>
    <name evidence="10" type="ORF">g.63730</name>
</gene>
<protein>
    <recommendedName>
        <fullName evidence="4">cystathionine gamma-lyase</fullName>
        <ecNumber evidence="4">4.4.1.1</ecNumber>
    </recommendedName>
    <alternativeName>
        <fullName evidence="7">Gamma-cystathionase</fullName>
    </alternativeName>
</protein>
<reference evidence="10" key="1">
    <citation type="submission" date="2018-04" db="EMBL/GenBank/DDBJ databases">
        <title>Transcriptome assembly of Sipha flava.</title>
        <authorList>
            <person name="Scully E.D."/>
            <person name="Geib S.M."/>
            <person name="Palmer N.A."/>
            <person name="Koch K."/>
            <person name="Bradshaw J."/>
            <person name="Heng-Moss T."/>
            <person name="Sarath G."/>
        </authorList>
    </citation>
    <scope>NUCLEOTIDE SEQUENCE</scope>
</reference>
<feature type="modified residue" description="N6-(pyridoxal phosphate)lysine" evidence="8">
    <location>
        <position position="212"/>
    </location>
</feature>
<sequence length="400" mass="44070">MAYSDNPICHKKIDPHFGTKAIHVGQNPDQWSFKDVVPPISLTTTYKQFGPNDHAGFDYSRCSNPSRMVLQQCIASLDCGNHSLTFASGLAATTAVVQLLKSGDHILCGDDMYGGTNRYFSKIVKKFGVTFTTTDMTNEKNIAKLILPETKLVWMESPTNPCMRVADLEAIATIVHNIRKDIIVLVDNTFQTPYFQRPLELGANIVLYSLSKYMNGHSDVIMGALVLNDKELYDRLAFIQNSCGIMSSPFDCYLVNRGLKTLHVRMKEHMTNGLAVARFLEQHPLVEKVLHPGLPSHPQHAVALRQASGFSGMLSFYIKGGLPEATAFLQAVKVFCLAESLGGFESLADHPATMTHASVPEDERIALNISDNLIRLSVGLESIEDLIADVDQALKASAKK</sequence>
<evidence type="ECO:0000256" key="5">
    <source>
        <dbReference type="ARBA" id="ARBA00022898"/>
    </source>
</evidence>
<evidence type="ECO:0000256" key="2">
    <source>
        <dbReference type="ARBA" id="ARBA00005038"/>
    </source>
</evidence>
<evidence type="ECO:0000256" key="8">
    <source>
        <dbReference type="PIRSR" id="PIRSR001434-2"/>
    </source>
</evidence>
<dbReference type="FunFam" id="3.40.640.10:FF:000009">
    <property type="entry name" value="Cystathionine gamma-synthase homolog"/>
    <property type="match status" value="1"/>
</dbReference>
<evidence type="ECO:0000313" key="10">
    <source>
        <dbReference type="EMBL" id="MBY78811.1"/>
    </source>
</evidence>
<dbReference type="GO" id="GO:0019343">
    <property type="term" value="P:cysteine biosynthetic process via cystathionine"/>
    <property type="evidence" value="ECO:0007669"/>
    <property type="project" value="TreeGrafter"/>
</dbReference>
<dbReference type="Pfam" id="PF01053">
    <property type="entry name" value="Cys_Met_Meta_PP"/>
    <property type="match status" value="1"/>
</dbReference>
<dbReference type="RefSeq" id="XP_025412529.1">
    <property type="nucleotide sequence ID" value="XM_025556744.1"/>
</dbReference>
<dbReference type="PANTHER" id="PTHR11808:SF15">
    <property type="entry name" value="CYSTATHIONINE GAMMA-LYASE"/>
    <property type="match status" value="1"/>
</dbReference>
<dbReference type="EC" id="4.4.1.1" evidence="4"/>
<accession>A0A2S2QM94</accession>
<comment type="cofactor">
    <cofactor evidence="1 9">
        <name>pyridoxal 5'-phosphate</name>
        <dbReference type="ChEBI" id="CHEBI:597326"/>
    </cofactor>
</comment>
<dbReference type="UniPathway" id="UPA00136">
    <property type="reaction ID" value="UER00202"/>
</dbReference>
<proteinExistence type="inferred from homology"/>
<comment type="pathway">
    <text evidence="2">Amino-acid biosynthesis; L-cysteine biosynthesis; L-cysteine from L-homocysteine and L-serine: step 2/2.</text>
</comment>
<comment type="similarity">
    <text evidence="3 9">Belongs to the trans-sulfuration enzymes family.</text>
</comment>
<dbReference type="InterPro" id="IPR015421">
    <property type="entry name" value="PyrdxlP-dep_Trfase_major"/>
</dbReference>
<keyword evidence="6" id="KW-0028">Amino-acid biosynthesis</keyword>
<evidence type="ECO:0000256" key="3">
    <source>
        <dbReference type="ARBA" id="ARBA00009077"/>
    </source>
</evidence>
<dbReference type="InterPro" id="IPR015424">
    <property type="entry name" value="PyrdxlP-dep_Trfase"/>
</dbReference>
<dbReference type="OrthoDB" id="3512640at2759"/>
<evidence type="ECO:0000256" key="4">
    <source>
        <dbReference type="ARBA" id="ARBA00012085"/>
    </source>
</evidence>
<dbReference type="GO" id="GO:0019346">
    <property type="term" value="P:transsulfuration"/>
    <property type="evidence" value="ECO:0007669"/>
    <property type="project" value="InterPro"/>
</dbReference>
<dbReference type="PANTHER" id="PTHR11808">
    <property type="entry name" value="TRANS-SULFURATION ENZYME FAMILY MEMBER"/>
    <property type="match status" value="1"/>
</dbReference>